<protein>
    <recommendedName>
        <fullName evidence="1">LYR motif-containing protein Cup1-like N-terminal domain-containing protein</fullName>
    </recommendedName>
</protein>
<gene>
    <name evidence="2" type="ORF">FIBSPDRAFT_883436</name>
</gene>
<dbReference type="Proteomes" id="UP000076532">
    <property type="component" value="Unassembled WGS sequence"/>
</dbReference>
<dbReference type="InterPro" id="IPR046896">
    <property type="entry name" value="Cup1-like_N"/>
</dbReference>
<evidence type="ECO:0000313" key="2">
    <source>
        <dbReference type="EMBL" id="KZP31159.1"/>
    </source>
</evidence>
<evidence type="ECO:0000313" key="3">
    <source>
        <dbReference type="Proteomes" id="UP000076532"/>
    </source>
</evidence>
<evidence type="ECO:0000259" key="1">
    <source>
        <dbReference type="Pfam" id="PF20263"/>
    </source>
</evidence>
<proteinExistence type="predicted"/>
<organism evidence="2 3">
    <name type="scientific">Athelia psychrophila</name>
    <dbReference type="NCBI Taxonomy" id="1759441"/>
    <lineage>
        <taxon>Eukaryota</taxon>
        <taxon>Fungi</taxon>
        <taxon>Dikarya</taxon>
        <taxon>Basidiomycota</taxon>
        <taxon>Agaricomycotina</taxon>
        <taxon>Agaricomycetes</taxon>
        <taxon>Agaricomycetidae</taxon>
        <taxon>Atheliales</taxon>
        <taxon>Atheliaceae</taxon>
        <taxon>Athelia</taxon>
    </lineage>
</organism>
<sequence>MPPRHATHSAVIPLYRAYLRQTRLLPAEYLRQFFRIKATQDIRSICETRDQGGLRNRKLKRVRRDVTMLATALEGNIDAFQHILDVAYGRKGGLRWDIMKPILSDPNAPLPARIIAGSARSRPPVYSPELTALLTSTHSRTTKPLEKAHLVSPPVLPKRADYSSEEARLLGPLSKRREVNLRWRYFTKEWRKVMPPVQLCVKEASQAGDSTPTTSDRPSLARAGVRGLGLQGSRVLEEVQDMAGPAWKSATIPRRARQCISQQDLPDREQTDPFDSDLPTRWLRKRYQDLLGRMPILTYHYRTQGPQNHPTGRYEVTLAPSALSSHVRYAAHRRPPVDDCNLSWMPEIGQEDAGKQLRKGKPTGN</sequence>
<dbReference type="AlphaFoldDB" id="A0A166TZL5"/>
<accession>A0A166TZL5</accession>
<feature type="domain" description="LYR motif-containing protein Cup1-like N-terminal" evidence="1">
    <location>
        <begin position="14"/>
        <end position="99"/>
    </location>
</feature>
<dbReference type="Pfam" id="PF20263">
    <property type="entry name" value="LYRM2-like"/>
    <property type="match status" value="1"/>
</dbReference>
<name>A0A166TZL5_9AGAM</name>
<dbReference type="EMBL" id="KV417490">
    <property type="protein sequence ID" value="KZP31159.1"/>
    <property type="molecule type" value="Genomic_DNA"/>
</dbReference>
<reference evidence="2 3" key="1">
    <citation type="journal article" date="2016" name="Mol. Biol. Evol.">
        <title>Comparative Genomics of Early-Diverging Mushroom-Forming Fungi Provides Insights into the Origins of Lignocellulose Decay Capabilities.</title>
        <authorList>
            <person name="Nagy L.G."/>
            <person name="Riley R."/>
            <person name="Tritt A."/>
            <person name="Adam C."/>
            <person name="Daum C."/>
            <person name="Floudas D."/>
            <person name="Sun H."/>
            <person name="Yadav J.S."/>
            <person name="Pangilinan J."/>
            <person name="Larsson K.H."/>
            <person name="Matsuura K."/>
            <person name="Barry K."/>
            <person name="Labutti K."/>
            <person name="Kuo R."/>
            <person name="Ohm R.A."/>
            <person name="Bhattacharya S.S."/>
            <person name="Shirouzu T."/>
            <person name="Yoshinaga Y."/>
            <person name="Martin F.M."/>
            <person name="Grigoriev I.V."/>
            <person name="Hibbett D.S."/>
        </authorList>
    </citation>
    <scope>NUCLEOTIDE SEQUENCE [LARGE SCALE GENOMIC DNA]</scope>
    <source>
        <strain evidence="2 3">CBS 109695</strain>
    </source>
</reference>
<dbReference type="OrthoDB" id="198652at2759"/>
<keyword evidence="3" id="KW-1185">Reference proteome</keyword>